<accession>A0A8S9UDZ2</accession>
<proteinExistence type="predicted"/>
<dbReference type="EMBL" id="JAACNO010001931">
    <property type="protein sequence ID" value="KAF4136558.1"/>
    <property type="molecule type" value="Genomic_DNA"/>
</dbReference>
<comment type="caution">
    <text evidence="1">The sequence shown here is derived from an EMBL/GenBank/DDBJ whole genome shotgun (WGS) entry which is preliminary data.</text>
</comment>
<dbReference type="Proteomes" id="UP000704712">
    <property type="component" value="Unassembled WGS sequence"/>
</dbReference>
<evidence type="ECO:0000313" key="1">
    <source>
        <dbReference type="EMBL" id="KAF4136558.1"/>
    </source>
</evidence>
<organism evidence="1 2">
    <name type="scientific">Phytophthora infestans</name>
    <name type="common">Potato late blight agent</name>
    <name type="synonym">Botrytis infestans</name>
    <dbReference type="NCBI Taxonomy" id="4787"/>
    <lineage>
        <taxon>Eukaryota</taxon>
        <taxon>Sar</taxon>
        <taxon>Stramenopiles</taxon>
        <taxon>Oomycota</taxon>
        <taxon>Peronosporomycetes</taxon>
        <taxon>Peronosporales</taxon>
        <taxon>Peronosporaceae</taxon>
        <taxon>Phytophthora</taxon>
    </lineage>
</organism>
<protein>
    <submittedName>
        <fullName evidence="1">Uncharacterized protein</fullName>
    </submittedName>
</protein>
<dbReference type="AlphaFoldDB" id="A0A8S9UDZ2"/>
<gene>
    <name evidence="1" type="ORF">GN958_ATG14233</name>
</gene>
<reference evidence="1" key="1">
    <citation type="submission" date="2020-03" db="EMBL/GenBank/DDBJ databases">
        <title>Hybrid Assembly of Korean Phytophthora infestans isolates.</title>
        <authorList>
            <person name="Prokchorchik M."/>
            <person name="Lee Y."/>
            <person name="Seo J."/>
            <person name="Cho J.-H."/>
            <person name="Park Y.-E."/>
            <person name="Jang D.-C."/>
            <person name="Im J.-S."/>
            <person name="Choi J.-G."/>
            <person name="Park H.-J."/>
            <person name="Lee G.-B."/>
            <person name="Lee Y.-G."/>
            <person name="Hong S.-Y."/>
            <person name="Cho K."/>
            <person name="Sohn K.H."/>
        </authorList>
    </citation>
    <scope>NUCLEOTIDE SEQUENCE</scope>
    <source>
        <strain evidence="1">KR_2_A2</strain>
    </source>
</reference>
<name>A0A8S9UDZ2_PHYIN</name>
<sequence length="84" mass="9343">MIRLAEDVGSDVPSPATSIATPNGEIKKAAKWMLKTKAVLLARTNDETRVLLMHILEVHIDATAMETMRRLATNVVETKKIHSY</sequence>
<evidence type="ECO:0000313" key="2">
    <source>
        <dbReference type="Proteomes" id="UP000704712"/>
    </source>
</evidence>